<dbReference type="Gramene" id="TVU25039">
    <property type="protein sequence ID" value="TVU25039"/>
    <property type="gene ID" value="EJB05_27515"/>
</dbReference>
<dbReference type="OrthoDB" id="7933078at2759"/>
<accession>A0A5J9UMK2</accession>
<organism evidence="6 7">
    <name type="scientific">Eragrostis curvula</name>
    <name type="common">weeping love grass</name>
    <dbReference type="NCBI Taxonomy" id="38414"/>
    <lineage>
        <taxon>Eukaryota</taxon>
        <taxon>Viridiplantae</taxon>
        <taxon>Streptophyta</taxon>
        <taxon>Embryophyta</taxon>
        <taxon>Tracheophyta</taxon>
        <taxon>Spermatophyta</taxon>
        <taxon>Magnoliopsida</taxon>
        <taxon>Liliopsida</taxon>
        <taxon>Poales</taxon>
        <taxon>Poaceae</taxon>
        <taxon>PACMAD clade</taxon>
        <taxon>Chloridoideae</taxon>
        <taxon>Eragrostideae</taxon>
        <taxon>Eragrostidinae</taxon>
        <taxon>Eragrostis</taxon>
    </lineage>
</organism>
<keyword evidence="4 5" id="KW-0472">Membrane</keyword>
<comment type="similarity">
    <text evidence="5">Belongs to the BI1 family.</text>
</comment>
<dbReference type="GO" id="GO:0016020">
    <property type="term" value="C:membrane"/>
    <property type="evidence" value="ECO:0007669"/>
    <property type="project" value="UniProtKB-SubCell"/>
</dbReference>
<comment type="caution">
    <text evidence="5">Lacks conserved residue(s) required for the propagation of feature annotation.</text>
</comment>
<evidence type="ECO:0000256" key="3">
    <source>
        <dbReference type="ARBA" id="ARBA00022989"/>
    </source>
</evidence>
<dbReference type="PANTHER" id="PTHR23291">
    <property type="entry name" value="BAX INHIBITOR-RELATED"/>
    <property type="match status" value="1"/>
</dbReference>
<feature type="transmembrane region" description="Helical" evidence="5">
    <location>
        <begin position="128"/>
        <end position="148"/>
    </location>
</feature>
<evidence type="ECO:0000256" key="1">
    <source>
        <dbReference type="ARBA" id="ARBA00004141"/>
    </source>
</evidence>
<keyword evidence="7" id="KW-1185">Reference proteome</keyword>
<dbReference type="EMBL" id="RWGY01000013">
    <property type="protein sequence ID" value="TVU25039.1"/>
    <property type="molecule type" value="Genomic_DNA"/>
</dbReference>
<feature type="non-terminal residue" evidence="6">
    <location>
        <position position="1"/>
    </location>
</feature>
<dbReference type="Pfam" id="PF01027">
    <property type="entry name" value="Bax1-I"/>
    <property type="match status" value="1"/>
</dbReference>
<feature type="transmembrane region" description="Helical" evidence="5">
    <location>
        <begin position="163"/>
        <end position="184"/>
    </location>
</feature>
<dbReference type="InterPro" id="IPR006214">
    <property type="entry name" value="Bax_inhibitor_1-related"/>
</dbReference>
<evidence type="ECO:0000256" key="5">
    <source>
        <dbReference type="RuleBase" id="RU004379"/>
    </source>
</evidence>
<keyword evidence="2 5" id="KW-0812">Transmembrane</keyword>
<keyword evidence="3 5" id="KW-1133">Transmembrane helix</keyword>
<comment type="subcellular location">
    <subcellularLocation>
        <location evidence="1">Membrane</location>
        <topology evidence="1">Multi-pass membrane protein</topology>
    </subcellularLocation>
</comment>
<proteinExistence type="inferred from homology"/>
<evidence type="ECO:0000256" key="2">
    <source>
        <dbReference type="ARBA" id="ARBA00022692"/>
    </source>
</evidence>
<gene>
    <name evidence="6" type="ORF">EJB05_27515</name>
</gene>
<comment type="caution">
    <text evidence="6">The sequence shown here is derived from an EMBL/GenBank/DDBJ whole genome shotgun (WGS) entry which is preliminary data.</text>
</comment>
<evidence type="ECO:0000313" key="6">
    <source>
        <dbReference type="EMBL" id="TVU25039.1"/>
    </source>
</evidence>
<reference evidence="6 7" key="1">
    <citation type="journal article" date="2019" name="Sci. Rep.">
        <title>A high-quality genome of Eragrostis curvula grass provides insights into Poaceae evolution and supports new strategies to enhance forage quality.</title>
        <authorList>
            <person name="Carballo J."/>
            <person name="Santos B.A.C.M."/>
            <person name="Zappacosta D."/>
            <person name="Garbus I."/>
            <person name="Selva J.P."/>
            <person name="Gallo C.A."/>
            <person name="Diaz A."/>
            <person name="Albertini E."/>
            <person name="Caccamo M."/>
            <person name="Echenique V."/>
        </authorList>
    </citation>
    <scope>NUCLEOTIDE SEQUENCE [LARGE SCALE GENOMIC DNA]</scope>
    <source>
        <strain evidence="7">cv. Victoria</strain>
        <tissue evidence="6">Leaf</tissue>
    </source>
</reference>
<feature type="transmembrane region" description="Helical" evidence="5">
    <location>
        <begin position="72"/>
        <end position="95"/>
    </location>
</feature>
<dbReference type="AlphaFoldDB" id="A0A5J9UMK2"/>
<sequence length="187" mass="20609">MAAMEGLLRPLQPMADKFDALEKKVADQANQQAALNLALVRVEQSLPGYLPEDERASNNDRAKGIAQESGKVVLQAAILTAAAVIGLTLFTFWAAKKGYDFTFWLPFLSTSLNVLLVYLIIQIFVPLGTVGMTIFGCIATLVFSGFVIYDTRLLLNRYTYDEYVVAAISLYLDIINLFMAQITLSGQ</sequence>
<protein>
    <submittedName>
        <fullName evidence="6">Uncharacterized protein</fullName>
    </submittedName>
</protein>
<feature type="transmembrane region" description="Helical" evidence="5">
    <location>
        <begin position="101"/>
        <end position="121"/>
    </location>
</feature>
<dbReference type="PANTHER" id="PTHR23291:SF39">
    <property type="entry name" value="OS11G0581900 PROTEIN"/>
    <property type="match status" value="1"/>
</dbReference>
<evidence type="ECO:0000256" key="4">
    <source>
        <dbReference type="ARBA" id="ARBA00023136"/>
    </source>
</evidence>
<dbReference type="Proteomes" id="UP000324897">
    <property type="component" value="Chromosome 2"/>
</dbReference>
<name>A0A5J9UMK2_9POAL</name>
<evidence type="ECO:0000313" key="7">
    <source>
        <dbReference type="Proteomes" id="UP000324897"/>
    </source>
</evidence>